<dbReference type="EMBL" id="CP001738">
    <property type="protein sequence ID" value="ACY99328.1"/>
    <property type="molecule type" value="Genomic_DNA"/>
</dbReference>
<dbReference type="OrthoDB" id="3476417at2"/>
<name>D1AD19_THECD</name>
<protein>
    <recommendedName>
        <fullName evidence="4">Lipoprotein</fullName>
    </recommendedName>
</protein>
<evidence type="ECO:0000313" key="3">
    <source>
        <dbReference type="Proteomes" id="UP000001918"/>
    </source>
</evidence>
<organism evidence="2 3">
    <name type="scientific">Thermomonospora curvata (strain ATCC 19995 / DSM 43183 / JCM 3096 / KCTC 9072 / NBRC 15933 / NCIMB 10081 / Henssen B9)</name>
    <dbReference type="NCBI Taxonomy" id="471852"/>
    <lineage>
        <taxon>Bacteria</taxon>
        <taxon>Bacillati</taxon>
        <taxon>Actinomycetota</taxon>
        <taxon>Actinomycetes</taxon>
        <taxon>Streptosporangiales</taxon>
        <taxon>Thermomonosporaceae</taxon>
        <taxon>Thermomonospora</taxon>
    </lineage>
</organism>
<evidence type="ECO:0008006" key="4">
    <source>
        <dbReference type="Google" id="ProtNLM"/>
    </source>
</evidence>
<reference evidence="2 3" key="1">
    <citation type="journal article" date="2011" name="Stand. Genomic Sci.">
        <title>Complete genome sequence of Thermomonospora curvata type strain (B9).</title>
        <authorList>
            <person name="Chertkov O."/>
            <person name="Sikorski J."/>
            <person name="Nolan M."/>
            <person name="Lapidus A."/>
            <person name="Lucas S."/>
            <person name="Del Rio T.G."/>
            <person name="Tice H."/>
            <person name="Cheng J.F."/>
            <person name="Goodwin L."/>
            <person name="Pitluck S."/>
            <person name="Liolios K."/>
            <person name="Ivanova N."/>
            <person name="Mavromatis K."/>
            <person name="Mikhailova N."/>
            <person name="Ovchinnikova G."/>
            <person name="Pati A."/>
            <person name="Chen A."/>
            <person name="Palaniappan K."/>
            <person name="Djao O.D."/>
            <person name="Land M."/>
            <person name="Hauser L."/>
            <person name="Chang Y.J."/>
            <person name="Jeffries C.D."/>
            <person name="Brettin T."/>
            <person name="Han C."/>
            <person name="Detter J.C."/>
            <person name="Rohde M."/>
            <person name="Goker M."/>
            <person name="Woyke T."/>
            <person name="Bristow J."/>
            <person name="Eisen J.A."/>
            <person name="Markowitz V."/>
            <person name="Hugenholtz P."/>
            <person name="Klenk H.P."/>
            <person name="Kyrpides N.C."/>
        </authorList>
    </citation>
    <scope>NUCLEOTIDE SEQUENCE [LARGE SCALE GENOMIC DNA]</scope>
    <source>
        <strain evidence="3">ATCC 19995 / DSM 43183 / JCM 3096 / KCTC 9072 / NBRC 15933 / NCIMB 10081 / Henssen B9</strain>
    </source>
</reference>
<gene>
    <name evidence="2" type="ordered locus">Tcur_3797</name>
</gene>
<evidence type="ECO:0000256" key="1">
    <source>
        <dbReference type="SAM" id="SignalP"/>
    </source>
</evidence>
<keyword evidence="1" id="KW-0732">Signal</keyword>
<dbReference type="AlphaFoldDB" id="D1AD19"/>
<feature type="chain" id="PRO_5038352765" description="Lipoprotein" evidence="1">
    <location>
        <begin position="19"/>
        <end position="145"/>
    </location>
</feature>
<dbReference type="RefSeq" id="WP_012854112.1">
    <property type="nucleotide sequence ID" value="NC_013510.1"/>
</dbReference>
<dbReference type="KEGG" id="tcu:Tcur_3797"/>
<sequence length="145" mass="15663">MRHKSMILVLAAILVAAAGCSTEKTALRQIQPGATVYIDGWDQDGDRGDQALVEQKPSGMWVVPVDAPFRTRRVGEFTVRITLDPRRGFVITDLGGVKVGRDRDDCLEVGETYVFLDVPESSLSWEAQVAGDGAADDDCHVTGTG</sequence>
<dbReference type="PROSITE" id="PS51257">
    <property type="entry name" value="PROKAR_LIPOPROTEIN"/>
    <property type="match status" value="1"/>
</dbReference>
<evidence type="ECO:0000313" key="2">
    <source>
        <dbReference type="EMBL" id="ACY99328.1"/>
    </source>
</evidence>
<accession>D1AD19</accession>
<keyword evidence="3" id="KW-1185">Reference proteome</keyword>
<dbReference type="HOGENOM" id="CLU_1785979_0_0_11"/>
<feature type="signal peptide" evidence="1">
    <location>
        <begin position="1"/>
        <end position="18"/>
    </location>
</feature>
<dbReference type="eggNOG" id="ENOG5030U7K">
    <property type="taxonomic scope" value="Bacteria"/>
</dbReference>
<dbReference type="Proteomes" id="UP000001918">
    <property type="component" value="Chromosome"/>
</dbReference>
<proteinExistence type="predicted"/>